<dbReference type="HOGENOM" id="CLU_3012213_0_0_9"/>
<dbReference type="Proteomes" id="UP000001873">
    <property type="component" value="Chromosome"/>
</dbReference>
<evidence type="ECO:0000313" key="1">
    <source>
        <dbReference type="EMBL" id="ACG62365.1"/>
    </source>
</evidence>
<dbReference type="KEGG" id="sez:Sez_1011"/>
<sequence length="56" mass="6591">MNFYISWQHALLLGGDDGFILSYFQPKLQPNYYQKHSSISFFMLRPAIVVTHKIVE</sequence>
<dbReference type="EMBL" id="CP001129">
    <property type="protein sequence ID" value="ACG62365.1"/>
    <property type="molecule type" value="Genomic_DNA"/>
</dbReference>
<proteinExistence type="predicted"/>
<organism evidence="1 2">
    <name type="scientific">Streptococcus equi subsp. zooepidemicus (strain MGCS10565)</name>
    <dbReference type="NCBI Taxonomy" id="552526"/>
    <lineage>
        <taxon>Bacteria</taxon>
        <taxon>Bacillati</taxon>
        <taxon>Bacillota</taxon>
        <taxon>Bacilli</taxon>
        <taxon>Lactobacillales</taxon>
        <taxon>Streptococcaceae</taxon>
        <taxon>Streptococcus</taxon>
    </lineage>
</organism>
<name>B4U2Z8_STREM</name>
<accession>B4U2Z8</accession>
<evidence type="ECO:0000313" key="2">
    <source>
        <dbReference type="Proteomes" id="UP000001873"/>
    </source>
</evidence>
<reference evidence="1 2" key="1">
    <citation type="journal article" date="2008" name="PLoS ONE">
        <title>Genome sequence of a lancefield group C Streptococcus zooepidemicus strain causing epidemic nephritis: new information about an old disease.</title>
        <authorList>
            <person name="Beres S.B."/>
            <person name="Sesso R."/>
            <person name="Pinto S.W.L."/>
            <person name="Hoe N.P."/>
            <person name="Porcella S.F."/>
            <person name="Deleo F.R."/>
            <person name="Musser J.M."/>
        </authorList>
    </citation>
    <scope>NUCLEOTIDE SEQUENCE [LARGE SCALE GENOMIC DNA]</scope>
    <source>
        <strain evidence="1 2">MGCS10565</strain>
    </source>
</reference>
<gene>
    <name evidence="1" type="ordered locus">Sez_1011</name>
</gene>
<protein>
    <submittedName>
        <fullName evidence="1">Uncharacterized protein</fullName>
    </submittedName>
</protein>
<dbReference type="AlphaFoldDB" id="B4U2Z8"/>